<comment type="caution">
    <text evidence="3">The sequence shown here is derived from an EMBL/GenBank/DDBJ whole genome shotgun (WGS) entry which is preliminary data.</text>
</comment>
<keyword evidence="2" id="KW-1133">Transmembrane helix</keyword>
<protein>
    <submittedName>
        <fullName evidence="3">Chemotaxis protein</fullName>
    </submittedName>
</protein>
<keyword evidence="2" id="KW-0812">Transmembrane</keyword>
<organism evidence="3 4">
    <name type="scientific">Vibrio kanaloae</name>
    <dbReference type="NCBI Taxonomy" id="170673"/>
    <lineage>
        <taxon>Bacteria</taxon>
        <taxon>Pseudomonadati</taxon>
        <taxon>Pseudomonadota</taxon>
        <taxon>Gammaproteobacteria</taxon>
        <taxon>Vibrionales</taxon>
        <taxon>Vibrionaceae</taxon>
        <taxon>Vibrio</taxon>
    </lineage>
</organism>
<reference evidence="3 4" key="1">
    <citation type="submission" date="2019-04" db="EMBL/GenBank/DDBJ databases">
        <title>A reverse ecology approach based on a biological definition of microbial populations.</title>
        <authorList>
            <person name="Arevalo P."/>
            <person name="Vaninsberghe D."/>
            <person name="Elsherbini J."/>
            <person name="Gore J."/>
            <person name="Polz M."/>
        </authorList>
    </citation>
    <scope>NUCLEOTIDE SEQUENCE [LARGE SCALE GENOMIC DNA]</scope>
    <source>
        <strain evidence="3 4">10N.261.46.F4</strain>
    </source>
</reference>
<dbReference type="EMBL" id="SYUV01000035">
    <property type="protein sequence ID" value="TKF31633.1"/>
    <property type="molecule type" value="Genomic_DNA"/>
</dbReference>
<name>A0A4U1ZAP5_9VIBR</name>
<accession>A0A4U1ZAP5</accession>
<feature type="region of interest" description="Disordered" evidence="1">
    <location>
        <begin position="1"/>
        <end position="22"/>
    </location>
</feature>
<dbReference type="Proteomes" id="UP000307574">
    <property type="component" value="Unassembled WGS sequence"/>
</dbReference>
<evidence type="ECO:0000313" key="4">
    <source>
        <dbReference type="Proteomes" id="UP000307574"/>
    </source>
</evidence>
<gene>
    <name evidence="3" type="ORF">FCV50_11355</name>
</gene>
<dbReference type="AlphaFoldDB" id="A0A4U1ZAP5"/>
<feature type="compositionally biased region" description="Low complexity" evidence="1">
    <location>
        <begin position="1"/>
        <end position="15"/>
    </location>
</feature>
<evidence type="ECO:0000256" key="1">
    <source>
        <dbReference type="SAM" id="MobiDB-lite"/>
    </source>
</evidence>
<proteinExistence type="predicted"/>
<dbReference type="RefSeq" id="WP_136980358.1">
    <property type="nucleotide sequence ID" value="NZ_SYUV01000035.1"/>
</dbReference>
<evidence type="ECO:0000313" key="3">
    <source>
        <dbReference type="EMBL" id="TKF31633.1"/>
    </source>
</evidence>
<feature type="transmembrane region" description="Helical" evidence="2">
    <location>
        <begin position="141"/>
        <end position="159"/>
    </location>
</feature>
<evidence type="ECO:0000256" key="2">
    <source>
        <dbReference type="SAM" id="Phobius"/>
    </source>
</evidence>
<sequence length="160" mass="16815">MGGKSKSSSSSNTTNVSGQNAISGDNLGTAISGVNNSTINVESVDHGAVQGALKLGEEIIFSAESMHETNAEYLAKLNGRSMQFANASLEEYSATNSENLQMMAGLAGNQAAQNSESLGAVMELAKFNQDGGQSEQNEMNLYLMMFIAAVLGFVTYKAVR</sequence>
<keyword evidence="2" id="KW-0472">Membrane</keyword>